<dbReference type="RefSeq" id="WP_131607776.1">
    <property type="nucleotide sequence ID" value="NZ_SJSM01000002.1"/>
</dbReference>
<feature type="region of interest" description="Disordered" evidence="1">
    <location>
        <begin position="1"/>
        <end position="23"/>
    </location>
</feature>
<gene>
    <name evidence="2" type="ORF">EZ444_05845</name>
</gene>
<evidence type="ECO:0000313" key="3">
    <source>
        <dbReference type="Proteomes" id="UP000291117"/>
    </source>
</evidence>
<dbReference type="EMBL" id="SJSM01000002">
    <property type="protein sequence ID" value="TCC98796.1"/>
    <property type="molecule type" value="Genomic_DNA"/>
</dbReference>
<proteinExistence type="predicted"/>
<feature type="compositionally biased region" description="Polar residues" evidence="1">
    <location>
        <begin position="1"/>
        <end position="15"/>
    </location>
</feature>
<comment type="caution">
    <text evidence="2">The sequence shown here is derived from an EMBL/GenBank/DDBJ whole genome shotgun (WGS) entry which is preliminary data.</text>
</comment>
<name>A0A4V2MKM6_9SPHI</name>
<dbReference type="Proteomes" id="UP000291117">
    <property type="component" value="Unassembled WGS sequence"/>
</dbReference>
<accession>A0A4V2MKM6</accession>
<evidence type="ECO:0000256" key="1">
    <source>
        <dbReference type="SAM" id="MobiDB-lite"/>
    </source>
</evidence>
<reference evidence="2 3" key="1">
    <citation type="submission" date="2019-02" db="EMBL/GenBank/DDBJ databases">
        <title>Pedobacter sp. RP-3-8 sp. nov., isolated from Arctic soil.</title>
        <authorList>
            <person name="Dahal R.H."/>
        </authorList>
    </citation>
    <scope>NUCLEOTIDE SEQUENCE [LARGE SCALE GENOMIC DNA]</scope>
    <source>
        <strain evidence="2 3">RP-3-8</strain>
    </source>
</reference>
<keyword evidence="3" id="KW-1185">Reference proteome</keyword>
<organism evidence="2 3">
    <name type="scientific">Pedobacter hiemivivus</name>
    <dbReference type="NCBI Taxonomy" id="2530454"/>
    <lineage>
        <taxon>Bacteria</taxon>
        <taxon>Pseudomonadati</taxon>
        <taxon>Bacteroidota</taxon>
        <taxon>Sphingobacteriia</taxon>
        <taxon>Sphingobacteriales</taxon>
        <taxon>Sphingobacteriaceae</taxon>
        <taxon>Pedobacter</taxon>
    </lineage>
</organism>
<protein>
    <submittedName>
        <fullName evidence="2">Uncharacterized protein</fullName>
    </submittedName>
</protein>
<sequence>MQPQRNTIKSIQETDLTPEYKDQSERMGITSLRDFLYADIPQLRKHPEFTMLWYTELLKVLKAENLLDEFQARL</sequence>
<evidence type="ECO:0000313" key="2">
    <source>
        <dbReference type="EMBL" id="TCC98796.1"/>
    </source>
</evidence>
<dbReference type="OrthoDB" id="712836at2"/>
<dbReference type="AlphaFoldDB" id="A0A4V2MKM6"/>